<evidence type="ECO:0000256" key="9">
    <source>
        <dbReference type="ARBA" id="ARBA00023303"/>
    </source>
</evidence>
<feature type="transmembrane region" description="Helical" evidence="11">
    <location>
        <begin position="195"/>
        <end position="214"/>
    </location>
</feature>
<gene>
    <name evidence="14" type="ORF">CCAM_LOCUS43643</name>
</gene>
<evidence type="ECO:0000256" key="12">
    <source>
        <dbReference type="SAM" id="SignalP"/>
    </source>
</evidence>
<dbReference type="OrthoDB" id="426293at2759"/>
<feature type="signal peptide" evidence="12">
    <location>
        <begin position="1"/>
        <end position="18"/>
    </location>
</feature>
<dbReference type="InterPro" id="IPR005821">
    <property type="entry name" value="Ion_trans_dom"/>
</dbReference>
<evidence type="ECO:0000256" key="5">
    <source>
        <dbReference type="ARBA" id="ARBA00022882"/>
    </source>
</evidence>
<organism evidence="14 15">
    <name type="scientific">Cuscuta campestris</name>
    <dbReference type="NCBI Taxonomy" id="132261"/>
    <lineage>
        <taxon>Eukaryota</taxon>
        <taxon>Viridiplantae</taxon>
        <taxon>Streptophyta</taxon>
        <taxon>Embryophyta</taxon>
        <taxon>Tracheophyta</taxon>
        <taxon>Spermatophyta</taxon>
        <taxon>Magnoliopsida</taxon>
        <taxon>eudicotyledons</taxon>
        <taxon>Gunneridae</taxon>
        <taxon>Pentapetalae</taxon>
        <taxon>asterids</taxon>
        <taxon>lamiids</taxon>
        <taxon>Solanales</taxon>
        <taxon>Convolvulaceae</taxon>
        <taxon>Cuscuteae</taxon>
        <taxon>Cuscuta</taxon>
        <taxon>Cuscuta subgen. Grammica</taxon>
        <taxon>Cuscuta sect. Cleistogrammica</taxon>
    </lineage>
</organism>
<evidence type="ECO:0000256" key="11">
    <source>
        <dbReference type="SAM" id="Phobius"/>
    </source>
</evidence>
<keyword evidence="5" id="KW-0813">Transport</keyword>
<dbReference type="PRINTS" id="PR01463">
    <property type="entry name" value="EAGCHANLFMLY"/>
</dbReference>
<dbReference type="PROSITE" id="PS50297">
    <property type="entry name" value="ANK_REP_REGION"/>
    <property type="match status" value="2"/>
</dbReference>
<dbReference type="PANTHER" id="PTHR45743">
    <property type="entry name" value="POTASSIUM CHANNEL AKT1"/>
    <property type="match status" value="1"/>
</dbReference>
<comment type="subcellular location">
    <subcellularLocation>
        <location evidence="1">Membrane</location>
        <topology evidence="1">Multi-pass membrane protein</topology>
    </subcellularLocation>
</comment>
<keyword evidence="8 11" id="KW-0472">Membrane</keyword>
<dbReference type="SUPFAM" id="SSF81324">
    <property type="entry name" value="Voltage-gated potassium channels"/>
    <property type="match status" value="1"/>
</dbReference>
<feature type="transmembrane region" description="Helical" evidence="11">
    <location>
        <begin position="123"/>
        <end position="140"/>
    </location>
</feature>
<keyword evidence="3 11" id="KW-0812">Transmembrane</keyword>
<dbReference type="InterPro" id="IPR045319">
    <property type="entry name" value="KAT/AKT"/>
</dbReference>
<dbReference type="PANTHER" id="PTHR45743:SF2">
    <property type="entry name" value="POTASSIUM CHANNEL AKT1"/>
    <property type="match status" value="1"/>
</dbReference>
<dbReference type="Pfam" id="PF11834">
    <property type="entry name" value="KHA"/>
    <property type="match status" value="1"/>
</dbReference>
<feature type="repeat" description="ANK" evidence="10">
    <location>
        <begin position="430"/>
        <end position="462"/>
    </location>
</feature>
<dbReference type="InterPro" id="IPR036770">
    <property type="entry name" value="Ankyrin_rpt-contain_sf"/>
</dbReference>
<feature type="transmembrane region" description="Helical" evidence="11">
    <location>
        <begin position="257"/>
        <end position="275"/>
    </location>
</feature>
<dbReference type="PROSITE" id="PS50088">
    <property type="entry name" value="ANK_REPEAT"/>
    <property type="match status" value="3"/>
</dbReference>
<evidence type="ECO:0000256" key="4">
    <source>
        <dbReference type="ARBA" id="ARBA00022826"/>
    </source>
</evidence>
<evidence type="ECO:0000256" key="7">
    <source>
        <dbReference type="ARBA" id="ARBA00022989"/>
    </source>
</evidence>
<sequence length="655" mass="73811">MMIWEAFLVILVIYTAWASPFEFGFLRKPGGPLSILDNIVNGFFAIDIVLTFFVTYLDRTTCLLVDDRKQIAWKYATTWLAFDVISTIPSEVALKVMPKPLSYGLFNMLRLLRLRRLEKDRNVNYIWVQCAKLICCHFPLNLPWSTPDWKWFLQVTLFAVHCAGCFFYLLAADYRDPKMTWIGASMEDFHHKSLWVRYVTSIYWSITTLTSVGYGDLHAVNTREMIFDIVYMLFNLGLTSYLIGNLVVLGTSKTRRFGDVVLVWSAWVFLDVGLWRDKTIFTQITFNTENMLARGRMELPLTLCFATLRGDHLLLNHLLKRGLDPNESNNNGRTALHIAASKGHESCVVLLLDFGANPNLKDSVGSVPLWEAILGKHEPVIRLLLGNGAKISLGDVGQYACLAAEQNNLELLKEIDHCGGDVTLPKTNGPTTTALHVAVCEGNVEVVKCLLECGADARKPDEYGWTPQDLAEQQGHEDIIALFKSLTEDRRSIYVAGSQDQPNGSRFLDKFKNKPKMLPAYAARQVDGSMWWLSHPRRHRTNGFHDSLFGIMSTAHKDSDQTARFPVKETASAEKRYASTRVTVSCPEKGDITGKVVLLPETFEELLHIGVKKYGFLPSKILSKSSGARIDDIVLIRDDEHLVFAGDNITSSCVK</sequence>
<reference evidence="14 15" key="1">
    <citation type="submission" date="2018-04" db="EMBL/GenBank/DDBJ databases">
        <authorList>
            <person name="Vogel A."/>
        </authorList>
    </citation>
    <scope>NUCLEOTIDE SEQUENCE [LARGE SCALE GENOMIC DNA]</scope>
</reference>
<dbReference type="SMART" id="SM00248">
    <property type="entry name" value="ANK"/>
    <property type="match status" value="5"/>
</dbReference>
<keyword evidence="5" id="KW-0851">Voltage-gated channel</keyword>
<dbReference type="PRINTS" id="PR01415">
    <property type="entry name" value="ANKYRIN"/>
</dbReference>
<evidence type="ECO:0000256" key="2">
    <source>
        <dbReference type="ARBA" id="ARBA00022538"/>
    </source>
</evidence>
<proteinExistence type="predicted"/>
<feature type="repeat" description="ANK" evidence="10">
    <location>
        <begin position="364"/>
        <end position="396"/>
    </location>
</feature>
<feature type="transmembrane region" description="Helical" evidence="11">
    <location>
        <begin position="152"/>
        <end position="174"/>
    </location>
</feature>
<dbReference type="EMBL" id="OOIL02006792">
    <property type="protein sequence ID" value="VFR01868.1"/>
    <property type="molecule type" value="Genomic_DNA"/>
</dbReference>
<name>A0A484NNF5_9ASTE</name>
<keyword evidence="9" id="KW-0407">Ion channel</keyword>
<dbReference type="GO" id="GO:0034702">
    <property type="term" value="C:monoatomic ion channel complex"/>
    <property type="evidence" value="ECO:0007669"/>
    <property type="project" value="UniProtKB-KW"/>
</dbReference>
<keyword evidence="12" id="KW-0732">Signal</keyword>
<dbReference type="PROSITE" id="PS51490">
    <property type="entry name" value="KHA"/>
    <property type="match status" value="1"/>
</dbReference>
<evidence type="ECO:0000313" key="15">
    <source>
        <dbReference type="Proteomes" id="UP000595140"/>
    </source>
</evidence>
<keyword evidence="4" id="KW-0631">Potassium channel</keyword>
<dbReference type="Pfam" id="PF12796">
    <property type="entry name" value="Ank_2"/>
    <property type="match status" value="2"/>
</dbReference>
<evidence type="ECO:0000256" key="3">
    <source>
        <dbReference type="ARBA" id="ARBA00022692"/>
    </source>
</evidence>
<dbReference type="InterPro" id="IPR002110">
    <property type="entry name" value="Ankyrin_rpt"/>
</dbReference>
<evidence type="ECO:0000256" key="6">
    <source>
        <dbReference type="ARBA" id="ARBA00022958"/>
    </source>
</evidence>
<dbReference type="Gene3D" id="1.10.287.70">
    <property type="match status" value="1"/>
</dbReference>
<evidence type="ECO:0000313" key="14">
    <source>
        <dbReference type="EMBL" id="VFR01868.1"/>
    </source>
</evidence>
<dbReference type="InterPro" id="IPR021789">
    <property type="entry name" value="KHA_dom"/>
</dbReference>
<protein>
    <recommendedName>
        <fullName evidence="13">KHA domain-containing protein</fullName>
    </recommendedName>
</protein>
<dbReference type="SUPFAM" id="SSF48403">
    <property type="entry name" value="Ankyrin repeat"/>
    <property type="match status" value="1"/>
</dbReference>
<dbReference type="GO" id="GO:0005249">
    <property type="term" value="F:voltage-gated potassium channel activity"/>
    <property type="evidence" value="ECO:0007669"/>
    <property type="project" value="InterPro"/>
</dbReference>
<accession>A0A484NNF5</accession>
<feature type="chain" id="PRO_5019756792" description="KHA domain-containing protein" evidence="12">
    <location>
        <begin position="19"/>
        <end position="655"/>
    </location>
</feature>
<evidence type="ECO:0000256" key="10">
    <source>
        <dbReference type="PROSITE-ProRule" id="PRU00023"/>
    </source>
</evidence>
<evidence type="ECO:0000256" key="8">
    <source>
        <dbReference type="ARBA" id="ARBA00023136"/>
    </source>
</evidence>
<dbReference type="Pfam" id="PF00520">
    <property type="entry name" value="Ion_trans"/>
    <property type="match status" value="2"/>
</dbReference>
<keyword evidence="10" id="KW-0040">ANK repeat</keyword>
<feature type="transmembrane region" description="Helical" evidence="11">
    <location>
        <begin position="229"/>
        <end position="250"/>
    </location>
</feature>
<keyword evidence="2" id="KW-0633">Potassium transport</keyword>
<keyword evidence="15" id="KW-1185">Reference proteome</keyword>
<dbReference type="InterPro" id="IPR003938">
    <property type="entry name" value="K_chnl_volt-dep_EAG/ELK/ERG"/>
</dbReference>
<dbReference type="Proteomes" id="UP000595140">
    <property type="component" value="Unassembled WGS sequence"/>
</dbReference>
<dbReference type="Gene3D" id="1.25.40.20">
    <property type="entry name" value="Ankyrin repeat-containing domain"/>
    <property type="match status" value="1"/>
</dbReference>
<keyword evidence="6" id="KW-0630">Potassium</keyword>
<feature type="repeat" description="ANK" evidence="10">
    <location>
        <begin position="331"/>
        <end position="363"/>
    </location>
</feature>
<feature type="transmembrane region" description="Helical" evidence="11">
    <location>
        <begin position="42"/>
        <end position="65"/>
    </location>
</feature>
<feature type="domain" description="KHA" evidence="13">
    <location>
        <begin position="581"/>
        <end position="655"/>
    </location>
</feature>
<evidence type="ECO:0000259" key="13">
    <source>
        <dbReference type="PROSITE" id="PS51490"/>
    </source>
</evidence>
<keyword evidence="7 11" id="KW-1133">Transmembrane helix</keyword>
<dbReference type="AlphaFoldDB" id="A0A484NNF5"/>
<evidence type="ECO:0000256" key="1">
    <source>
        <dbReference type="ARBA" id="ARBA00004141"/>
    </source>
</evidence>
<keyword evidence="5" id="KW-0406">Ion transport</keyword>